<dbReference type="Proteomes" id="UP000237105">
    <property type="component" value="Unassembled WGS sequence"/>
</dbReference>
<comment type="catalytic activity">
    <reaction evidence="5">
        <text>ATP + H2O = ADP + phosphate + H(+)</text>
        <dbReference type="Rhea" id="RHEA:13065"/>
        <dbReference type="ChEBI" id="CHEBI:15377"/>
        <dbReference type="ChEBI" id="CHEBI:15378"/>
        <dbReference type="ChEBI" id="CHEBI:30616"/>
        <dbReference type="ChEBI" id="CHEBI:43474"/>
        <dbReference type="ChEBI" id="CHEBI:456216"/>
    </reaction>
</comment>
<organism evidence="9 10">
    <name type="scientific">Parasponia andersonii</name>
    <name type="common">Sponia andersonii</name>
    <dbReference type="NCBI Taxonomy" id="3476"/>
    <lineage>
        <taxon>Eukaryota</taxon>
        <taxon>Viridiplantae</taxon>
        <taxon>Streptophyta</taxon>
        <taxon>Embryophyta</taxon>
        <taxon>Tracheophyta</taxon>
        <taxon>Spermatophyta</taxon>
        <taxon>Magnoliopsida</taxon>
        <taxon>eudicotyledons</taxon>
        <taxon>Gunneridae</taxon>
        <taxon>Pentapetalae</taxon>
        <taxon>rosids</taxon>
        <taxon>fabids</taxon>
        <taxon>Rosales</taxon>
        <taxon>Cannabaceae</taxon>
        <taxon>Parasponia</taxon>
    </lineage>
</organism>
<dbReference type="GO" id="GO:0016887">
    <property type="term" value="F:ATP hydrolysis activity"/>
    <property type="evidence" value="ECO:0007669"/>
    <property type="project" value="InterPro"/>
</dbReference>
<sequence length="474" mass="54465">MFSINEMPSPSSLFAAFASITASIMFFQSMLYQILPEQFREPLISFVQKLFKYHKPTTLTFVVDAGNEFVGNEVYEAAGVYLDTLRSPETKRLNVRKNPKEKGLTIRLEDGEELIDMYKGIEFHWKFVCSKQENNSLGRRILSNSSEKRFYELSFQKKHEELSKSYIQFVLDRAKAISEEQRVLKMHTLNNAYNPYDPTNWQSINLDHPATLETLAMDQKKKDDIIDDLDRFVKRKEFYKKVGRAWKRGYLLYGPPGTGKSSLVAAMANHLKFDVYDLQLANIHRDSELRRLLLATGNRSIIVIEDIDCSINLPDRLHGVEENKSDHPNIHDKKSAGPSLTLSGLLNFIDGIWSSCGDERIIIFTTNNKDKLDPALLRPGRMDKRIYMGYCTFEAFKQLASNYLEISGDHHHLYGEIQGLLKRTNVTPAQVAEEFLKYDNADIALKEFVKFLKGEKMEGDECDSKPDENNIVTV</sequence>
<evidence type="ECO:0000313" key="10">
    <source>
        <dbReference type="Proteomes" id="UP000237105"/>
    </source>
</evidence>
<dbReference type="GO" id="GO:0005524">
    <property type="term" value="F:ATP binding"/>
    <property type="evidence" value="ECO:0007669"/>
    <property type="project" value="UniProtKB-KW"/>
</dbReference>
<dbReference type="EMBL" id="JXTB01000044">
    <property type="protein sequence ID" value="PON71482.1"/>
    <property type="molecule type" value="Genomic_DNA"/>
</dbReference>
<dbReference type="STRING" id="3476.A0A2P5DDW0"/>
<evidence type="ECO:0000256" key="6">
    <source>
        <dbReference type="RuleBase" id="RU003651"/>
    </source>
</evidence>
<dbReference type="SUPFAM" id="SSF52540">
    <property type="entry name" value="P-loop containing nucleoside triphosphate hydrolases"/>
    <property type="match status" value="1"/>
</dbReference>
<dbReference type="InterPro" id="IPR027417">
    <property type="entry name" value="P-loop_NTPase"/>
</dbReference>
<comment type="caution">
    <text evidence="9">The sequence shown here is derived from an EMBL/GenBank/DDBJ whole genome shotgun (WGS) entry which is preliminary data.</text>
</comment>
<accession>A0A2P5DDW0</accession>
<evidence type="ECO:0000256" key="1">
    <source>
        <dbReference type="ARBA" id="ARBA00001946"/>
    </source>
</evidence>
<gene>
    <name evidence="9" type="ORF">PanWU01x14_072790</name>
</gene>
<keyword evidence="6" id="KW-0547">Nucleotide-binding</keyword>
<dbReference type="InterPro" id="IPR003960">
    <property type="entry name" value="ATPase_AAA_CS"/>
</dbReference>
<dbReference type="Pfam" id="PF00004">
    <property type="entry name" value="AAA"/>
    <property type="match status" value="1"/>
</dbReference>
<dbReference type="InterPro" id="IPR003593">
    <property type="entry name" value="AAA+_ATPase"/>
</dbReference>
<protein>
    <submittedName>
        <fullName evidence="9">Spastin</fullName>
    </submittedName>
</protein>
<dbReference type="Gene3D" id="3.40.50.300">
    <property type="entry name" value="P-loop containing nucleotide triphosphate hydrolases"/>
    <property type="match status" value="1"/>
</dbReference>
<feature type="domain" description="AAA+ ATPase" evidence="8">
    <location>
        <begin position="246"/>
        <end position="392"/>
    </location>
</feature>
<keyword evidence="4" id="KW-0460">Magnesium</keyword>
<dbReference type="InterPro" id="IPR003959">
    <property type="entry name" value="ATPase_AAA_core"/>
</dbReference>
<evidence type="ECO:0000256" key="2">
    <source>
        <dbReference type="ARBA" id="ARBA00007448"/>
    </source>
</evidence>
<keyword evidence="6" id="KW-0067">ATP-binding</keyword>
<evidence type="ECO:0000256" key="4">
    <source>
        <dbReference type="ARBA" id="ARBA00022842"/>
    </source>
</evidence>
<keyword evidence="7" id="KW-1133">Transmembrane helix</keyword>
<comment type="cofactor">
    <cofactor evidence="1">
        <name>Mg(2+)</name>
        <dbReference type="ChEBI" id="CHEBI:18420"/>
    </cofactor>
</comment>
<evidence type="ECO:0000259" key="8">
    <source>
        <dbReference type="SMART" id="SM00382"/>
    </source>
</evidence>
<dbReference type="OrthoDB" id="10251412at2759"/>
<keyword evidence="7" id="KW-0812">Transmembrane</keyword>
<keyword evidence="10" id="KW-1185">Reference proteome</keyword>
<dbReference type="PANTHER" id="PTHR23070">
    <property type="entry name" value="BCS1 AAA-TYPE ATPASE"/>
    <property type="match status" value="1"/>
</dbReference>
<keyword evidence="3" id="KW-0378">Hydrolase</keyword>
<dbReference type="GO" id="GO:0006950">
    <property type="term" value="P:response to stress"/>
    <property type="evidence" value="ECO:0007669"/>
    <property type="project" value="UniProtKB-ARBA"/>
</dbReference>
<feature type="transmembrane region" description="Helical" evidence="7">
    <location>
        <begin position="12"/>
        <end position="35"/>
    </location>
</feature>
<dbReference type="InterPro" id="IPR058017">
    <property type="entry name" value="At3g28540-like_C"/>
</dbReference>
<evidence type="ECO:0000256" key="5">
    <source>
        <dbReference type="ARBA" id="ARBA00049360"/>
    </source>
</evidence>
<dbReference type="InterPro" id="IPR025753">
    <property type="entry name" value="AAA_N_dom"/>
</dbReference>
<dbReference type="SMART" id="SM00382">
    <property type="entry name" value="AAA"/>
    <property type="match status" value="1"/>
</dbReference>
<evidence type="ECO:0000256" key="3">
    <source>
        <dbReference type="ARBA" id="ARBA00022801"/>
    </source>
</evidence>
<evidence type="ECO:0000256" key="7">
    <source>
        <dbReference type="SAM" id="Phobius"/>
    </source>
</evidence>
<evidence type="ECO:0000313" key="9">
    <source>
        <dbReference type="EMBL" id="PON71482.1"/>
    </source>
</evidence>
<proteinExistence type="inferred from homology"/>
<dbReference type="CDD" id="cd19510">
    <property type="entry name" value="RecA-like_BCS1"/>
    <property type="match status" value="1"/>
</dbReference>
<comment type="similarity">
    <text evidence="2">Belongs to the AAA ATPase family. BCS1 subfamily.</text>
</comment>
<dbReference type="Pfam" id="PF14363">
    <property type="entry name" value="AAA_assoc"/>
    <property type="match status" value="1"/>
</dbReference>
<dbReference type="AlphaFoldDB" id="A0A2P5DDW0"/>
<dbReference type="Pfam" id="PF25568">
    <property type="entry name" value="AAA_lid_At3g28540"/>
    <property type="match status" value="1"/>
</dbReference>
<dbReference type="InterPro" id="IPR050747">
    <property type="entry name" value="Mitochondrial_chaperone_BCS1"/>
</dbReference>
<name>A0A2P5DDW0_PARAD</name>
<keyword evidence="7" id="KW-0472">Membrane</keyword>
<reference evidence="10" key="1">
    <citation type="submission" date="2016-06" db="EMBL/GenBank/DDBJ databases">
        <title>Parallel loss of symbiosis genes in relatives of nitrogen-fixing non-legume Parasponia.</title>
        <authorList>
            <person name="Van Velzen R."/>
            <person name="Holmer R."/>
            <person name="Bu F."/>
            <person name="Rutten L."/>
            <person name="Van Zeijl A."/>
            <person name="Liu W."/>
            <person name="Santuari L."/>
            <person name="Cao Q."/>
            <person name="Sharma T."/>
            <person name="Shen D."/>
            <person name="Roswanjaya Y."/>
            <person name="Wardhani T."/>
            <person name="Kalhor M.S."/>
            <person name="Jansen J."/>
            <person name="Van den Hoogen J."/>
            <person name="Gungor B."/>
            <person name="Hartog M."/>
            <person name="Hontelez J."/>
            <person name="Verver J."/>
            <person name="Yang W.-C."/>
            <person name="Schijlen E."/>
            <person name="Repin R."/>
            <person name="Schilthuizen M."/>
            <person name="Schranz E."/>
            <person name="Heidstra R."/>
            <person name="Miyata K."/>
            <person name="Fedorova E."/>
            <person name="Kohlen W."/>
            <person name="Bisseling T."/>
            <person name="Smit S."/>
            <person name="Geurts R."/>
        </authorList>
    </citation>
    <scope>NUCLEOTIDE SEQUENCE [LARGE SCALE GENOMIC DNA]</scope>
    <source>
        <strain evidence="10">cv. WU1-14</strain>
    </source>
</reference>
<dbReference type="Gene3D" id="6.10.280.40">
    <property type="match status" value="1"/>
</dbReference>
<dbReference type="PROSITE" id="PS00674">
    <property type="entry name" value="AAA"/>
    <property type="match status" value="1"/>
</dbReference>